<dbReference type="PANTHER" id="PTHR46910:SF13">
    <property type="entry name" value="SPECIFIC TRANSCRIPTION FACTOR, PUTATIVE (AFU_ORTHOLOGUE AFUA_4G06190)-RELATED"/>
    <property type="match status" value="1"/>
</dbReference>
<dbReference type="GO" id="GO:0003700">
    <property type="term" value="F:DNA-binding transcription factor activity"/>
    <property type="evidence" value="ECO:0007669"/>
    <property type="project" value="InterPro"/>
</dbReference>
<dbReference type="GO" id="GO:0006351">
    <property type="term" value="P:DNA-templated transcription"/>
    <property type="evidence" value="ECO:0007669"/>
    <property type="project" value="InterPro"/>
</dbReference>
<dbReference type="Pfam" id="PF04082">
    <property type="entry name" value="Fungal_trans"/>
    <property type="match status" value="1"/>
</dbReference>
<gene>
    <name evidence="3" type="ORF">BN869_000008562_1</name>
</gene>
<dbReference type="SMART" id="SM00906">
    <property type="entry name" value="Fungal_trans"/>
    <property type="match status" value="1"/>
</dbReference>
<sequence length="497" mass="56044">MRPQAFLVHSSTSGQQFRSSSPRASFACDPLFQFLTTDPLWKFDVQDAENLINEWCDGDGMLYPALDRQELLSAAQTVLLTFQYEGTNFVESSKATLMESLSNRKTIQTRLVLAIALTLRGGDSAKKGQALAETVRAFVNTLVLGRNNVEDIQTLFLAALYQHHTDNASLASRIASVAARSCLELGLHRSRSPTRNSCLFDEECADLRVFWSIYMLERKTSLCQGMPFIIQDIYIDPSLFAHPARHPCSPNSPRHPMALSESELMLSALLEGAKLSGMTWHSIQSFDQTGSASSLDKLDHLDYQIVQWYERLPLCLRFSMPWLRLDDLLETPTFIQAVLFFQRDLLRNSIYRPILQSPQLFAQNRSRVQLATKLARDTLQTLADVNDKTPLIRNFPIFFKEPLLSALTNLLSTVVNGGAASWSTARHEIGIGLTLLQLISTKSSSLMEIWDTIKWLEGLQTNVFDPMIDGFLARNQSPSEDSSLDFLFEDDYMLQPL</sequence>
<name>A0A0B7K5M5_BIOOC</name>
<keyword evidence="1" id="KW-0539">Nucleus</keyword>
<dbReference type="EMBL" id="CDPU01000029">
    <property type="protein sequence ID" value="CEO52504.1"/>
    <property type="molecule type" value="Genomic_DNA"/>
</dbReference>
<dbReference type="AlphaFoldDB" id="A0A0B7K5M5"/>
<reference evidence="3" key="1">
    <citation type="submission" date="2015-01" db="EMBL/GenBank/DDBJ databases">
        <authorList>
            <person name="Durling Mikael"/>
        </authorList>
    </citation>
    <scope>NUCLEOTIDE SEQUENCE</scope>
</reference>
<dbReference type="InterPro" id="IPR050987">
    <property type="entry name" value="AtrR-like"/>
</dbReference>
<dbReference type="GO" id="GO:0008270">
    <property type="term" value="F:zinc ion binding"/>
    <property type="evidence" value="ECO:0007669"/>
    <property type="project" value="InterPro"/>
</dbReference>
<dbReference type="GO" id="GO:0003677">
    <property type="term" value="F:DNA binding"/>
    <property type="evidence" value="ECO:0007669"/>
    <property type="project" value="InterPro"/>
</dbReference>
<evidence type="ECO:0000313" key="3">
    <source>
        <dbReference type="EMBL" id="CEO52504.1"/>
    </source>
</evidence>
<organism evidence="3">
    <name type="scientific">Bionectria ochroleuca</name>
    <name type="common">Gliocladium roseum</name>
    <dbReference type="NCBI Taxonomy" id="29856"/>
    <lineage>
        <taxon>Eukaryota</taxon>
        <taxon>Fungi</taxon>
        <taxon>Dikarya</taxon>
        <taxon>Ascomycota</taxon>
        <taxon>Pezizomycotina</taxon>
        <taxon>Sordariomycetes</taxon>
        <taxon>Hypocreomycetidae</taxon>
        <taxon>Hypocreales</taxon>
        <taxon>Bionectriaceae</taxon>
        <taxon>Clonostachys</taxon>
    </lineage>
</organism>
<dbReference type="CDD" id="cd12148">
    <property type="entry name" value="fungal_TF_MHR"/>
    <property type="match status" value="1"/>
</dbReference>
<dbReference type="InterPro" id="IPR007219">
    <property type="entry name" value="XnlR_reg_dom"/>
</dbReference>
<feature type="domain" description="Xylanolytic transcriptional activator regulatory" evidence="2">
    <location>
        <begin position="171"/>
        <end position="246"/>
    </location>
</feature>
<dbReference type="PANTHER" id="PTHR46910">
    <property type="entry name" value="TRANSCRIPTION FACTOR PDR1"/>
    <property type="match status" value="1"/>
</dbReference>
<accession>A0A0B7K5M5</accession>
<protein>
    <recommendedName>
        <fullName evidence="2">Xylanolytic transcriptional activator regulatory domain-containing protein</fullName>
    </recommendedName>
</protein>
<feature type="non-terminal residue" evidence="3">
    <location>
        <position position="497"/>
    </location>
</feature>
<evidence type="ECO:0000256" key="1">
    <source>
        <dbReference type="ARBA" id="ARBA00023242"/>
    </source>
</evidence>
<proteinExistence type="predicted"/>
<evidence type="ECO:0000259" key="2">
    <source>
        <dbReference type="SMART" id="SM00906"/>
    </source>
</evidence>